<dbReference type="PATRIC" id="fig|42256.3.peg.386"/>
<proteinExistence type="predicted"/>
<feature type="transmembrane region" description="Helical" evidence="1">
    <location>
        <begin position="458"/>
        <end position="476"/>
    </location>
</feature>
<dbReference type="HOGENOM" id="CLU_444026_0_0_11"/>
<reference evidence="4" key="2">
    <citation type="submission" date="2023-11" db="EMBL/GenBank/DDBJ databases">
        <title>MicrobeMod: A computational toolkit for identifying prokaryotic methylation and restriction-modification with nanopore sequencing.</title>
        <authorList>
            <person name="Crits-Christoph A."/>
            <person name="Kang S.C."/>
            <person name="Lee H."/>
            <person name="Ostrov N."/>
        </authorList>
    </citation>
    <scope>NUCLEOTIDE SEQUENCE</scope>
    <source>
        <strain evidence="4">ATCC 51242</strain>
    </source>
</reference>
<evidence type="ECO:0008006" key="6">
    <source>
        <dbReference type="Google" id="ProtNLM"/>
    </source>
</evidence>
<dbReference type="EMBL" id="CP007514">
    <property type="protein sequence ID" value="AHY45665.1"/>
    <property type="molecule type" value="Genomic_DNA"/>
</dbReference>
<keyword evidence="1" id="KW-0472">Membrane</keyword>
<dbReference type="Proteomes" id="UP000025229">
    <property type="component" value="Chromosome"/>
</dbReference>
<sequence length="615" mass="61686">MRLLYLATLLFAASLAALAGAAQLRAAAPEGPLVLILVPGLTWEETRETPALDALFAEEGAVAALSTSQGPPPERRLGYALLGAGSRADTSVLPQTLPPERARLQEAFRGPTGNIRVGSLGEALEGAGLRAAAVGPLAGLVVMDARGEVPIASGGEEPVREVEAALASGADLVAAEVAGPEEAETLVEAARRAGARVAVASPEAPRGSSGLTPLAIEGPGGLLFSPATRTTGLVTSADLAPTLLDRLGVERPLEMQGSAATVREGSPERAERLAERLSFVDLERSAVWSILGVFGALALLVGGLLGGRRGLRFALLFAGSLPAGALLAAAFPLTGTVQVAALTAGLAGALAFGCVRLLRWPAGPLAGVCLATAALVAADAAAGGALMRFSTLGYNPAFGTRFYGIGNEYAAVLIGALAVGLGALAAQRRKLPVWLLAAVVGLAVVVLGAPAMGGDVGGSLAAGAGLGATAGLLLRKAPEGASKTLRRVVVWGFAGSVFAVAVFFFSGLISPDASHGARAASGQLDLWAIALQKLLLSLGYLTNPLLLVLFLGGAVLVYAGWRRARGALAAGLLGGALCALVVGALNDSGILAALFTLVHPALAGAWVLLLPSEEA</sequence>
<gene>
    <name evidence="3" type="ORF">RradSPS_0382</name>
    <name evidence="4" type="ORF">SIL72_03445</name>
</gene>
<dbReference type="AlphaFoldDB" id="A0A023X0Y4"/>
<reference evidence="3 5" key="1">
    <citation type="submission" date="2014-03" db="EMBL/GenBank/DDBJ databases">
        <title>Complete genome sequence of the Radio-Resistant Rubrobacter radiotolerans RSPS-4.</title>
        <authorList>
            <person name="Egas C.C."/>
            <person name="Barroso C.C."/>
            <person name="Froufe H.J.C."/>
            <person name="Pacheco J.J."/>
            <person name="Albuquerque L.L."/>
            <person name="da Costa M.M.S."/>
        </authorList>
    </citation>
    <scope>NUCLEOTIDE SEQUENCE [LARGE SCALE GENOMIC DNA]</scope>
    <source>
        <strain evidence="3 5">RSPS-4</strain>
    </source>
</reference>
<feature type="transmembrane region" description="Helical" evidence="1">
    <location>
        <begin position="590"/>
        <end position="610"/>
    </location>
</feature>
<feature type="transmembrane region" description="Helical" evidence="1">
    <location>
        <begin position="313"/>
        <end position="333"/>
    </location>
</feature>
<dbReference type="RefSeq" id="WP_038680313.1">
    <property type="nucleotide sequence ID" value="NZ_CP007514.1"/>
</dbReference>
<feature type="transmembrane region" description="Helical" evidence="1">
    <location>
        <begin position="365"/>
        <end position="389"/>
    </location>
</feature>
<keyword evidence="1" id="KW-0812">Transmembrane</keyword>
<feature type="chain" id="PRO_5001524970" description="Phosphoglyceromutase" evidence="2">
    <location>
        <begin position="22"/>
        <end position="615"/>
    </location>
</feature>
<evidence type="ECO:0000256" key="1">
    <source>
        <dbReference type="SAM" id="Phobius"/>
    </source>
</evidence>
<dbReference type="STRING" id="42256.RradSPS_0382"/>
<feature type="transmembrane region" description="Helical" evidence="1">
    <location>
        <begin position="339"/>
        <end position="358"/>
    </location>
</feature>
<feature type="transmembrane region" description="Helical" evidence="1">
    <location>
        <begin position="433"/>
        <end position="452"/>
    </location>
</feature>
<accession>A0A023X0Y4</accession>
<evidence type="ECO:0000256" key="2">
    <source>
        <dbReference type="SAM" id="SignalP"/>
    </source>
</evidence>
<evidence type="ECO:0000313" key="5">
    <source>
        <dbReference type="Proteomes" id="UP000025229"/>
    </source>
</evidence>
<dbReference type="EMBL" id="JAWXXX010000001">
    <property type="protein sequence ID" value="MDX5893079.1"/>
    <property type="molecule type" value="Genomic_DNA"/>
</dbReference>
<feature type="transmembrane region" description="Helical" evidence="1">
    <location>
        <begin position="286"/>
        <end position="306"/>
    </location>
</feature>
<evidence type="ECO:0000313" key="4">
    <source>
        <dbReference type="EMBL" id="MDX5893079.1"/>
    </source>
</evidence>
<dbReference type="KEGG" id="rrd:RradSPS_0382"/>
<protein>
    <recommendedName>
        <fullName evidence="6">Phosphoglyceromutase</fullName>
    </recommendedName>
</protein>
<dbReference type="eggNOG" id="COG3119">
    <property type="taxonomic scope" value="Bacteria"/>
</dbReference>
<feature type="transmembrane region" description="Helical" evidence="1">
    <location>
        <begin position="566"/>
        <end position="584"/>
    </location>
</feature>
<feature type="transmembrane region" description="Helical" evidence="1">
    <location>
        <begin position="488"/>
        <end position="509"/>
    </location>
</feature>
<keyword evidence="2" id="KW-0732">Signal</keyword>
<feature type="transmembrane region" description="Helical" evidence="1">
    <location>
        <begin position="409"/>
        <end position="426"/>
    </location>
</feature>
<dbReference type="Proteomes" id="UP001281130">
    <property type="component" value="Unassembled WGS sequence"/>
</dbReference>
<keyword evidence="1" id="KW-1133">Transmembrane helix</keyword>
<name>A0A023X0Y4_RUBRA</name>
<evidence type="ECO:0000313" key="3">
    <source>
        <dbReference type="EMBL" id="AHY45665.1"/>
    </source>
</evidence>
<keyword evidence="5" id="KW-1185">Reference proteome</keyword>
<organism evidence="3 5">
    <name type="scientific">Rubrobacter radiotolerans</name>
    <name type="common">Arthrobacter radiotolerans</name>
    <dbReference type="NCBI Taxonomy" id="42256"/>
    <lineage>
        <taxon>Bacteria</taxon>
        <taxon>Bacillati</taxon>
        <taxon>Actinomycetota</taxon>
        <taxon>Rubrobacteria</taxon>
        <taxon>Rubrobacterales</taxon>
        <taxon>Rubrobacteraceae</taxon>
        <taxon>Rubrobacter</taxon>
    </lineage>
</organism>
<feature type="signal peptide" evidence="2">
    <location>
        <begin position="1"/>
        <end position="21"/>
    </location>
</feature>
<feature type="transmembrane region" description="Helical" evidence="1">
    <location>
        <begin position="534"/>
        <end position="559"/>
    </location>
</feature>